<dbReference type="PROSITE" id="PS01040">
    <property type="entry name" value="SBP_BACTERIAL_5"/>
    <property type="match status" value="1"/>
</dbReference>
<comment type="caution">
    <text evidence="5">The sequence shown here is derived from an EMBL/GenBank/DDBJ whole genome shotgun (WGS) entry which is preliminary data.</text>
</comment>
<dbReference type="InterPro" id="IPR039424">
    <property type="entry name" value="SBP_5"/>
</dbReference>
<organism evidence="5 6">
    <name type="scientific">Bradyrhizobium betae</name>
    <dbReference type="NCBI Taxonomy" id="244734"/>
    <lineage>
        <taxon>Bacteria</taxon>
        <taxon>Pseudomonadati</taxon>
        <taxon>Pseudomonadota</taxon>
        <taxon>Alphaproteobacteria</taxon>
        <taxon>Hyphomicrobiales</taxon>
        <taxon>Nitrobacteraceae</taxon>
        <taxon>Bradyrhizobium</taxon>
    </lineage>
</organism>
<dbReference type="GO" id="GO:0043190">
    <property type="term" value="C:ATP-binding cassette (ABC) transporter complex"/>
    <property type="evidence" value="ECO:0007669"/>
    <property type="project" value="InterPro"/>
</dbReference>
<dbReference type="PIRSF" id="PIRSF002741">
    <property type="entry name" value="MppA"/>
    <property type="match status" value="1"/>
</dbReference>
<dbReference type="OrthoDB" id="9803988at2"/>
<evidence type="ECO:0000256" key="3">
    <source>
        <dbReference type="ARBA" id="ARBA00022729"/>
    </source>
</evidence>
<dbReference type="Gene3D" id="3.10.105.10">
    <property type="entry name" value="Dipeptide-binding Protein, Domain 3"/>
    <property type="match status" value="1"/>
</dbReference>
<keyword evidence="6" id="KW-1185">Reference proteome</keyword>
<protein>
    <submittedName>
        <fullName evidence="5">Peptide ABC transporter substrate-binding protein</fullName>
    </submittedName>
</protein>
<evidence type="ECO:0000256" key="1">
    <source>
        <dbReference type="ARBA" id="ARBA00004418"/>
    </source>
</evidence>
<evidence type="ECO:0000256" key="2">
    <source>
        <dbReference type="ARBA" id="ARBA00005695"/>
    </source>
</evidence>
<comment type="subcellular location">
    <subcellularLocation>
        <location evidence="1">Periplasm</location>
    </subcellularLocation>
</comment>
<dbReference type="SUPFAM" id="SSF53850">
    <property type="entry name" value="Periplasmic binding protein-like II"/>
    <property type="match status" value="1"/>
</dbReference>
<reference evidence="5 6" key="1">
    <citation type="submission" date="2017-03" db="EMBL/GenBank/DDBJ databases">
        <authorList>
            <person name="Safronova V.I."/>
            <person name="Sazanova A.L."/>
            <person name="Chirak E.R."/>
        </authorList>
    </citation>
    <scope>NUCLEOTIDE SEQUENCE [LARGE SCALE GENOMIC DNA]</scope>
    <source>
        <strain evidence="5 6">Opo-243</strain>
    </source>
</reference>
<dbReference type="PANTHER" id="PTHR30290">
    <property type="entry name" value="PERIPLASMIC BINDING COMPONENT OF ABC TRANSPORTER"/>
    <property type="match status" value="1"/>
</dbReference>
<sequence>MTSVASIVRSIAMIGSAIAFLVAPANPIHAAEPRRGGSLVYAYLSGPGTLDPHVASSLVELEVIHHIFEPLVAIDGNYNARPVLASKIETNADATVFTFTLRKGVKFHNGKEMSSADVLASFERYRKVSPNASVLADVDAFDAPDPYSFVIRLKKANAVFVDVLKSPVYPFEILPAEQKDKAAREIDIVGTGPFMLGEWVKDSHLVIKRFDAYVPDDSAPGPDGLAGRRTAYLDQVRYNFVPEANARVAALQTGNADVIGDVPRDLAKRFEGQSNITTQQIFPYCMQVFVVNTQAALTSNPLIRQAIEAVVNVEDITGAMGQISRPGHSLVYASSPYYQGDAMKPYYDQRNPAKAKALLKQAGYNGEKIVLQTNSNYPNFRDAILVLSEQMKDAGMNVAVDIVDWTTNASNMQRGTGVWNVSTTGYCSNPLLGPQQWKVMIYTFPHVKDDQVLDAAYDKFYASLDPKQRVEAWADIEKRVLEQAYMIKIADMGTMRSFNAAKVANFEPYYIVHFWDVWLK</sequence>
<name>A0A4Q1VRB7_9BRAD</name>
<dbReference type="PANTHER" id="PTHR30290:SF38">
    <property type="entry name" value="D,D-DIPEPTIDE-BINDING PERIPLASMIC PROTEIN DDPA-RELATED"/>
    <property type="match status" value="1"/>
</dbReference>
<dbReference type="GO" id="GO:0015833">
    <property type="term" value="P:peptide transport"/>
    <property type="evidence" value="ECO:0007669"/>
    <property type="project" value="TreeGrafter"/>
</dbReference>
<feature type="domain" description="Solute-binding protein family 5" evidence="4">
    <location>
        <begin position="81"/>
        <end position="416"/>
    </location>
</feature>
<dbReference type="GO" id="GO:1904680">
    <property type="term" value="F:peptide transmembrane transporter activity"/>
    <property type="evidence" value="ECO:0007669"/>
    <property type="project" value="TreeGrafter"/>
</dbReference>
<dbReference type="GO" id="GO:0030288">
    <property type="term" value="C:outer membrane-bounded periplasmic space"/>
    <property type="evidence" value="ECO:0007669"/>
    <property type="project" value="UniProtKB-ARBA"/>
</dbReference>
<dbReference type="Proteomes" id="UP000290819">
    <property type="component" value="Unassembled WGS sequence"/>
</dbReference>
<comment type="similarity">
    <text evidence="2">Belongs to the bacterial solute-binding protein 5 family.</text>
</comment>
<dbReference type="InterPro" id="IPR023765">
    <property type="entry name" value="SBP_5_CS"/>
</dbReference>
<evidence type="ECO:0000259" key="4">
    <source>
        <dbReference type="Pfam" id="PF00496"/>
    </source>
</evidence>
<gene>
    <name evidence="5" type="ORF">B5V03_00250</name>
</gene>
<proteinExistence type="inferred from homology"/>
<dbReference type="Gene3D" id="3.40.190.10">
    <property type="entry name" value="Periplasmic binding protein-like II"/>
    <property type="match status" value="1"/>
</dbReference>
<dbReference type="InterPro" id="IPR000914">
    <property type="entry name" value="SBP_5_dom"/>
</dbReference>
<dbReference type="EMBL" id="MZXW01000004">
    <property type="protein sequence ID" value="RXT53940.1"/>
    <property type="molecule type" value="Genomic_DNA"/>
</dbReference>
<evidence type="ECO:0000313" key="6">
    <source>
        <dbReference type="Proteomes" id="UP000290819"/>
    </source>
</evidence>
<keyword evidence="3" id="KW-0732">Signal</keyword>
<dbReference type="Pfam" id="PF00496">
    <property type="entry name" value="SBP_bac_5"/>
    <property type="match status" value="1"/>
</dbReference>
<dbReference type="InterPro" id="IPR030678">
    <property type="entry name" value="Peptide/Ni-bd"/>
</dbReference>
<dbReference type="AlphaFoldDB" id="A0A4Q1VRB7"/>
<evidence type="ECO:0000313" key="5">
    <source>
        <dbReference type="EMBL" id="RXT53940.1"/>
    </source>
</evidence>
<dbReference type="Gene3D" id="3.90.76.10">
    <property type="entry name" value="Dipeptide-binding Protein, Domain 1"/>
    <property type="match status" value="1"/>
</dbReference>
<accession>A0A4Q1VRB7</accession>